<dbReference type="AlphaFoldDB" id="A0A5Q4BQC2"/>
<accession>A0A5Q4BQC2</accession>
<dbReference type="EMBL" id="PUHP01000614">
    <property type="protein sequence ID" value="TQN68876.1"/>
    <property type="molecule type" value="Genomic_DNA"/>
</dbReference>
<evidence type="ECO:0000313" key="1">
    <source>
        <dbReference type="EMBL" id="TQN68876.1"/>
    </source>
</evidence>
<sequence length="52" mass="5551">MVGHNTERTRVAQRMTTCSSLPLASLSLASHVLAPKSPVLHLSDRPSLANAK</sequence>
<proteinExistence type="predicted"/>
<name>A0A5Q4BQC2_9PEZI</name>
<keyword evidence="2" id="KW-1185">Reference proteome</keyword>
<evidence type="ECO:0000313" key="2">
    <source>
        <dbReference type="Proteomes" id="UP000326340"/>
    </source>
</evidence>
<reference evidence="1 2" key="1">
    <citation type="journal article" date="2019" name="Sci. Rep.">
        <title>Colletotrichum shisoi sp. nov., an anthracnose pathogen of Perilla frutescens in Japan: molecular phylogenetic, morphological and genomic evidence.</title>
        <authorList>
            <person name="Gan P."/>
            <person name="Tsushima A."/>
            <person name="Hiroyama R."/>
            <person name="Narusaka M."/>
            <person name="Takano Y."/>
            <person name="Narusaka Y."/>
            <person name="Kawaradani M."/>
            <person name="Damm U."/>
            <person name="Shirasu K."/>
        </authorList>
    </citation>
    <scope>NUCLEOTIDE SEQUENCE [LARGE SCALE GENOMIC DNA]</scope>
    <source>
        <strain evidence="1 2">PG-2018a</strain>
    </source>
</reference>
<gene>
    <name evidence="1" type="ORF">CSHISOI_06602</name>
</gene>
<dbReference type="Proteomes" id="UP000326340">
    <property type="component" value="Unassembled WGS sequence"/>
</dbReference>
<protein>
    <submittedName>
        <fullName evidence="1">Uncharacterized protein</fullName>
    </submittedName>
</protein>
<organism evidence="1 2">
    <name type="scientific">Colletotrichum shisoi</name>
    <dbReference type="NCBI Taxonomy" id="2078593"/>
    <lineage>
        <taxon>Eukaryota</taxon>
        <taxon>Fungi</taxon>
        <taxon>Dikarya</taxon>
        <taxon>Ascomycota</taxon>
        <taxon>Pezizomycotina</taxon>
        <taxon>Sordariomycetes</taxon>
        <taxon>Hypocreomycetidae</taxon>
        <taxon>Glomerellales</taxon>
        <taxon>Glomerellaceae</taxon>
        <taxon>Colletotrichum</taxon>
        <taxon>Colletotrichum destructivum species complex</taxon>
    </lineage>
</organism>
<feature type="non-terminal residue" evidence="1">
    <location>
        <position position="52"/>
    </location>
</feature>
<comment type="caution">
    <text evidence="1">The sequence shown here is derived from an EMBL/GenBank/DDBJ whole genome shotgun (WGS) entry which is preliminary data.</text>
</comment>